<evidence type="ECO:0000256" key="2">
    <source>
        <dbReference type="ARBA" id="ARBA00004604"/>
    </source>
</evidence>
<dbReference type="InParanoid" id="A0A2J7PNN7"/>
<keyword evidence="5" id="KW-0698">rRNA processing</keyword>
<feature type="domain" description="Exoribonuclease phosphorolytic" evidence="10">
    <location>
        <begin position="32"/>
        <end position="166"/>
    </location>
</feature>
<dbReference type="PANTHER" id="PTHR11097">
    <property type="entry name" value="EXOSOME COMPLEX EXONUCLEASE RIBOSOMAL RNA PROCESSING PROTEIN"/>
    <property type="match status" value="1"/>
</dbReference>
<dbReference type="InterPro" id="IPR050590">
    <property type="entry name" value="Exosome_comp_Rrp42_subfam"/>
</dbReference>
<dbReference type="AlphaFoldDB" id="A0A2J7PNN7"/>
<evidence type="ECO:0000313" key="12">
    <source>
        <dbReference type="EMBL" id="PNF17952.1"/>
    </source>
</evidence>
<dbReference type="STRING" id="105785.A0A2J7PNN7"/>
<evidence type="ECO:0000256" key="5">
    <source>
        <dbReference type="ARBA" id="ARBA00022552"/>
    </source>
</evidence>
<dbReference type="FunFam" id="3.30.230.70:FF:000017">
    <property type="entry name" value="Exosome complex component Rrp42"/>
    <property type="match status" value="1"/>
</dbReference>
<name>A0A2J7PNN7_9NEOP</name>
<keyword evidence="8" id="KW-0539">Nucleus</keyword>
<dbReference type="EMBL" id="NEVH01023380">
    <property type="protein sequence ID" value="PNF17952.1"/>
    <property type="molecule type" value="Genomic_DNA"/>
</dbReference>
<keyword evidence="4" id="KW-0963">Cytoplasm</keyword>
<evidence type="ECO:0000256" key="9">
    <source>
        <dbReference type="ARBA" id="ARBA00030617"/>
    </source>
</evidence>
<organism evidence="12 13">
    <name type="scientific">Cryptotermes secundus</name>
    <dbReference type="NCBI Taxonomy" id="105785"/>
    <lineage>
        <taxon>Eukaryota</taxon>
        <taxon>Metazoa</taxon>
        <taxon>Ecdysozoa</taxon>
        <taxon>Arthropoda</taxon>
        <taxon>Hexapoda</taxon>
        <taxon>Insecta</taxon>
        <taxon>Pterygota</taxon>
        <taxon>Neoptera</taxon>
        <taxon>Polyneoptera</taxon>
        <taxon>Dictyoptera</taxon>
        <taxon>Blattodea</taxon>
        <taxon>Blattoidea</taxon>
        <taxon>Termitoidae</taxon>
        <taxon>Kalotermitidae</taxon>
        <taxon>Cryptotermitinae</taxon>
        <taxon>Cryptotermes</taxon>
    </lineage>
</organism>
<comment type="similarity">
    <text evidence="3">Belongs to the RNase PH family.</text>
</comment>
<evidence type="ECO:0000256" key="1">
    <source>
        <dbReference type="ARBA" id="ARBA00004496"/>
    </source>
</evidence>
<dbReference type="OrthoDB" id="45882at2759"/>
<dbReference type="Proteomes" id="UP000235965">
    <property type="component" value="Unassembled WGS sequence"/>
</dbReference>
<accession>A0A2J7PNN7</accession>
<dbReference type="GO" id="GO:0016075">
    <property type="term" value="P:rRNA catabolic process"/>
    <property type="evidence" value="ECO:0007669"/>
    <property type="project" value="TreeGrafter"/>
</dbReference>
<comment type="caution">
    <text evidence="12">The sequence shown here is derived from an EMBL/GenBank/DDBJ whole genome shotgun (WGS) entry which is preliminary data.</text>
</comment>
<dbReference type="InterPro" id="IPR001247">
    <property type="entry name" value="ExoRNase_PH_dom1"/>
</dbReference>
<dbReference type="GO" id="GO:0034476">
    <property type="term" value="P:U5 snRNA 3'-end processing"/>
    <property type="evidence" value="ECO:0007669"/>
    <property type="project" value="TreeGrafter"/>
</dbReference>
<dbReference type="GO" id="GO:0071035">
    <property type="term" value="P:nuclear polyadenylation-dependent rRNA catabolic process"/>
    <property type="evidence" value="ECO:0007669"/>
    <property type="project" value="TreeGrafter"/>
</dbReference>
<keyword evidence="7" id="KW-0694">RNA-binding</keyword>
<evidence type="ECO:0000259" key="10">
    <source>
        <dbReference type="Pfam" id="PF01138"/>
    </source>
</evidence>
<dbReference type="GO" id="GO:0000176">
    <property type="term" value="C:nuclear exosome (RNase complex)"/>
    <property type="evidence" value="ECO:0007669"/>
    <property type="project" value="TreeGrafter"/>
</dbReference>
<dbReference type="GO" id="GO:0005730">
    <property type="term" value="C:nucleolus"/>
    <property type="evidence" value="ECO:0007669"/>
    <property type="project" value="UniProtKB-SubCell"/>
</dbReference>
<evidence type="ECO:0000256" key="4">
    <source>
        <dbReference type="ARBA" id="ARBA00022490"/>
    </source>
</evidence>
<gene>
    <name evidence="12" type="primary">Exosc8</name>
    <name evidence="12" type="ORF">B7P43_G17984</name>
</gene>
<dbReference type="InterPro" id="IPR033196">
    <property type="entry name" value="Rrp43"/>
</dbReference>
<dbReference type="Gene3D" id="3.30.230.70">
    <property type="entry name" value="GHMP Kinase, N-terminal domain"/>
    <property type="match status" value="1"/>
</dbReference>
<evidence type="ECO:0000256" key="8">
    <source>
        <dbReference type="ARBA" id="ARBA00023242"/>
    </source>
</evidence>
<keyword evidence="13" id="KW-1185">Reference proteome</keyword>
<evidence type="ECO:0000313" key="13">
    <source>
        <dbReference type="Proteomes" id="UP000235965"/>
    </source>
</evidence>
<protein>
    <recommendedName>
        <fullName evidence="9">Ribosomal RNA-processing protein 43</fullName>
    </recommendedName>
</protein>
<evidence type="ECO:0000256" key="7">
    <source>
        <dbReference type="ARBA" id="ARBA00022884"/>
    </source>
</evidence>
<dbReference type="GO" id="GO:0071038">
    <property type="term" value="P:TRAMP-dependent tRNA surveillance pathway"/>
    <property type="evidence" value="ECO:0007669"/>
    <property type="project" value="TreeGrafter"/>
</dbReference>
<dbReference type="InterPro" id="IPR015847">
    <property type="entry name" value="ExoRNase_PH_dom2"/>
</dbReference>
<evidence type="ECO:0000256" key="6">
    <source>
        <dbReference type="ARBA" id="ARBA00022835"/>
    </source>
</evidence>
<dbReference type="GO" id="GO:0000177">
    <property type="term" value="C:cytoplasmic exosome (RNase complex)"/>
    <property type="evidence" value="ECO:0007669"/>
    <property type="project" value="TreeGrafter"/>
</dbReference>
<dbReference type="GO" id="GO:0035925">
    <property type="term" value="F:mRNA 3'-UTR AU-rich region binding"/>
    <property type="evidence" value="ECO:0007669"/>
    <property type="project" value="TreeGrafter"/>
</dbReference>
<keyword evidence="6" id="KW-0271">Exosome</keyword>
<dbReference type="SUPFAM" id="SSF54211">
    <property type="entry name" value="Ribosomal protein S5 domain 2-like"/>
    <property type="match status" value="1"/>
</dbReference>
<dbReference type="GO" id="GO:0034473">
    <property type="term" value="P:U1 snRNA 3'-end processing"/>
    <property type="evidence" value="ECO:0007669"/>
    <property type="project" value="TreeGrafter"/>
</dbReference>
<dbReference type="Pfam" id="PF03725">
    <property type="entry name" value="RNase_PH_C"/>
    <property type="match status" value="1"/>
</dbReference>
<evidence type="ECO:0000259" key="11">
    <source>
        <dbReference type="Pfam" id="PF03725"/>
    </source>
</evidence>
<dbReference type="GO" id="GO:0071028">
    <property type="term" value="P:nuclear mRNA surveillance"/>
    <property type="evidence" value="ECO:0007669"/>
    <property type="project" value="TreeGrafter"/>
</dbReference>
<dbReference type="CDD" id="cd11369">
    <property type="entry name" value="RNase_PH_RRP43"/>
    <property type="match status" value="1"/>
</dbReference>
<comment type="subcellular location">
    <subcellularLocation>
        <location evidence="1">Cytoplasm</location>
    </subcellularLocation>
    <subcellularLocation>
        <location evidence="2">Nucleus</location>
        <location evidence="2">Nucleolus</location>
    </subcellularLocation>
</comment>
<evidence type="ECO:0000256" key="3">
    <source>
        <dbReference type="ARBA" id="ARBA00006678"/>
    </source>
</evidence>
<dbReference type="InterPro" id="IPR020568">
    <property type="entry name" value="Ribosomal_Su5_D2-typ_SF"/>
</dbReference>
<dbReference type="GO" id="GO:0000467">
    <property type="term" value="P:exonucleolytic trimming to generate mature 3'-end of 5.8S rRNA from tricistronic rRNA transcript (SSU-rRNA, 5.8S rRNA, LSU-rRNA)"/>
    <property type="evidence" value="ECO:0007669"/>
    <property type="project" value="TreeGrafter"/>
</dbReference>
<dbReference type="InterPro" id="IPR027408">
    <property type="entry name" value="PNPase/RNase_PH_dom_sf"/>
</dbReference>
<proteinExistence type="inferred from homology"/>
<dbReference type="SUPFAM" id="SSF55666">
    <property type="entry name" value="Ribonuclease PH domain 2-like"/>
    <property type="match status" value="1"/>
</dbReference>
<dbReference type="PANTHER" id="PTHR11097:SF9">
    <property type="entry name" value="EXOSOME COMPLEX COMPONENT RRP43"/>
    <property type="match status" value="1"/>
</dbReference>
<sequence length="274" mass="29665">MATCYKSIHPVKYYRDFLAKGVRPDGRDMQKFRPVSINVDSIKTAEGSAIVKIGNTVVVCGIKAELAAPKAEEPNFGYLVPNVELPPLCSPRFCPGPPSDLAQVSSNFIAETLTSSGCVDLKDLCIAPEHLAWVLHCDLICLDHDGSLWDACVIALVAALRTVKLPHVSYDVEAETTVVSPEKRNKLQVHNTPVATTFAIFDDEILLTDPTNEEESLSSGVMTIVVQGGQLCSVHKPGGSPLTESQLQECINGAMKRAEYINKLVNMTLESLGT</sequence>
<dbReference type="GO" id="GO:0034475">
    <property type="term" value="P:U4 snRNA 3'-end processing"/>
    <property type="evidence" value="ECO:0007669"/>
    <property type="project" value="TreeGrafter"/>
</dbReference>
<dbReference type="InterPro" id="IPR036345">
    <property type="entry name" value="ExoRNase_PH_dom2_sf"/>
</dbReference>
<feature type="domain" description="Exoribonuclease phosphorolytic" evidence="11">
    <location>
        <begin position="192"/>
        <end position="256"/>
    </location>
</feature>
<reference evidence="12 13" key="1">
    <citation type="submission" date="2017-12" db="EMBL/GenBank/DDBJ databases">
        <title>Hemimetabolous genomes reveal molecular basis of termite eusociality.</title>
        <authorList>
            <person name="Harrison M.C."/>
            <person name="Jongepier E."/>
            <person name="Robertson H.M."/>
            <person name="Arning N."/>
            <person name="Bitard-Feildel T."/>
            <person name="Chao H."/>
            <person name="Childers C.P."/>
            <person name="Dinh H."/>
            <person name="Doddapaneni H."/>
            <person name="Dugan S."/>
            <person name="Gowin J."/>
            <person name="Greiner C."/>
            <person name="Han Y."/>
            <person name="Hu H."/>
            <person name="Hughes D.S.T."/>
            <person name="Huylmans A.-K."/>
            <person name="Kemena C."/>
            <person name="Kremer L.P.M."/>
            <person name="Lee S.L."/>
            <person name="Lopez-Ezquerra A."/>
            <person name="Mallet L."/>
            <person name="Monroy-Kuhn J.M."/>
            <person name="Moser A."/>
            <person name="Murali S.C."/>
            <person name="Muzny D.M."/>
            <person name="Otani S."/>
            <person name="Piulachs M.-D."/>
            <person name="Poelchau M."/>
            <person name="Qu J."/>
            <person name="Schaub F."/>
            <person name="Wada-Katsumata A."/>
            <person name="Worley K.C."/>
            <person name="Xie Q."/>
            <person name="Ylla G."/>
            <person name="Poulsen M."/>
            <person name="Gibbs R.A."/>
            <person name="Schal C."/>
            <person name="Richards S."/>
            <person name="Belles X."/>
            <person name="Korb J."/>
            <person name="Bornberg-Bauer E."/>
        </authorList>
    </citation>
    <scope>NUCLEOTIDE SEQUENCE [LARGE SCALE GENOMIC DNA]</scope>
    <source>
        <tissue evidence="12">Whole body</tissue>
    </source>
</reference>
<dbReference type="Pfam" id="PF01138">
    <property type="entry name" value="RNase_PH"/>
    <property type="match status" value="1"/>
</dbReference>